<name>A0A5P8E7Z9_9BACT</name>
<dbReference type="SMART" id="SM00331">
    <property type="entry name" value="PP2C_SIG"/>
    <property type="match status" value="1"/>
</dbReference>
<dbReference type="KEGG" id="alq:C7Y71_008170"/>
<dbReference type="SMART" id="SM00332">
    <property type="entry name" value="PP2Cc"/>
    <property type="match status" value="1"/>
</dbReference>
<dbReference type="CDD" id="cd00143">
    <property type="entry name" value="PP2Cc"/>
    <property type="match status" value="1"/>
</dbReference>
<dbReference type="EMBL" id="CP033459">
    <property type="protein sequence ID" value="QFQ12997.1"/>
    <property type="molecule type" value="Genomic_DNA"/>
</dbReference>
<dbReference type="InterPro" id="IPR036457">
    <property type="entry name" value="PPM-type-like_dom_sf"/>
</dbReference>
<keyword evidence="3" id="KW-1185">Reference proteome</keyword>
<dbReference type="PROSITE" id="PS51746">
    <property type="entry name" value="PPM_2"/>
    <property type="match status" value="1"/>
</dbReference>
<dbReference type="OrthoDB" id="9801841at2"/>
<protein>
    <submittedName>
        <fullName evidence="2">Serine/threonine-protein phosphatase</fullName>
    </submittedName>
</protein>
<dbReference type="InterPro" id="IPR001932">
    <property type="entry name" value="PPM-type_phosphatase-like_dom"/>
</dbReference>
<evidence type="ECO:0000313" key="2">
    <source>
        <dbReference type="EMBL" id="QFQ12997.1"/>
    </source>
</evidence>
<dbReference type="PANTHER" id="PTHR13832:SF827">
    <property type="entry name" value="PROTEIN PHOSPHATASE 1L"/>
    <property type="match status" value="1"/>
</dbReference>
<organism evidence="2 3">
    <name type="scientific">Pseudoprevotella muciniphila</name>
    <dbReference type="NCBI Taxonomy" id="2133944"/>
    <lineage>
        <taxon>Bacteria</taxon>
        <taxon>Pseudomonadati</taxon>
        <taxon>Bacteroidota</taxon>
        <taxon>Bacteroidia</taxon>
        <taxon>Bacteroidales</taxon>
        <taxon>Prevotellaceae</taxon>
        <taxon>Pseudoprevotella</taxon>
    </lineage>
</organism>
<dbReference type="Gene3D" id="3.60.40.10">
    <property type="entry name" value="PPM-type phosphatase domain"/>
    <property type="match status" value="1"/>
</dbReference>
<evidence type="ECO:0000313" key="3">
    <source>
        <dbReference type="Proteomes" id="UP000249375"/>
    </source>
</evidence>
<dbReference type="PANTHER" id="PTHR13832">
    <property type="entry name" value="PROTEIN PHOSPHATASE 2C"/>
    <property type="match status" value="1"/>
</dbReference>
<evidence type="ECO:0000259" key="1">
    <source>
        <dbReference type="PROSITE" id="PS51746"/>
    </source>
</evidence>
<dbReference type="AlphaFoldDB" id="A0A5P8E7Z9"/>
<dbReference type="GO" id="GO:0004722">
    <property type="term" value="F:protein serine/threonine phosphatase activity"/>
    <property type="evidence" value="ECO:0007669"/>
    <property type="project" value="InterPro"/>
</dbReference>
<dbReference type="Pfam" id="PF13672">
    <property type="entry name" value="PP2C_2"/>
    <property type="match status" value="1"/>
</dbReference>
<sequence length="234" mass="26443">MTIMKQIEYTSFSECGGRKNNEDYCQVVANPDDERYLFVVCDGMGGHENGEIASQLISTTICDYWRSHSAGSETDMILKEAFRKASEALDAKTEELDYVMMGTTMVLAAIVGNQLTIAHCGDSRCYLLRPNEGVVYETTDHVQNSGGRNLITRCFFSFHRRHAEVDIRHFEFQIGDRLFLCTDGVSSYVNPDILRESLMENKSTEELADIVKLLCEQSYSPDNYSGILCKFGMQ</sequence>
<dbReference type="Proteomes" id="UP000249375">
    <property type="component" value="Chromosome"/>
</dbReference>
<accession>A0A5P8E7Z9</accession>
<feature type="domain" description="PPM-type phosphatase" evidence="1">
    <location>
        <begin position="8"/>
        <end position="234"/>
    </location>
</feature>
<gene>
    <name evidence="2" type="ORF">C7Y71_008170</name>
</gene>
<proteinExistence type="predicted"/>
<dbReference type="InterPro" id="IPR015655">
    <property type="entry name" value="PP2C"/>
</dbReference>
<reference evidence="2 3" key="1">
    <citation type="submission" date="2018-11" db="EMBL/GenBank/DDBJ databases">
        <authorList>
            <person name="Na S.W."/>
            <person name="Baik M."/>
        </authorList>
    </citation>
    <scope>NUCLEOTIDE SEQUENCE [LARGE SCALE GENOMIC DNA]</scope>
    <source>
        <strain evidence="2 3">E39</strain>
    </source>
</reference>
<dbReference type="SUPFAM" id="SSF81606">
    <property type="entry name" value="PP2C-like"/>
    <property type="match status" value="1"/>
</dbReference>